<dbReference type="PANTHER" id="PTHR31423:SF3">
    <property type="entry name" value="PROLYL-TRNA SYNTHETASE ASSOCIATED DOMAIN-CONTAINING PROTEIN 1-RELATED"/>
    <property type="match status" value="1"/>
</dbReference>
<organism evidence="3 4">
    <name type="scientific">Mesorhizobium shangrilense</name>
    <dbReference type="NCBI Taxonomy" id="460060"/>
    <lineage>
        <taxon>Bacteria</taxon>
        <taxon>Pseudomonadati</taxon>
        <taxon>Pseudomonadota</taxon>
        <taxon>Alphaproteobacteria</taxon>
        <taxon>Hyphomicrobiales</taxon>
        <taxon>Phyllobacteriaceae</taxon>
        <taxon>Mesorhizobium</taxon>
    </lineage>
</organism>
<accession>A0ABV2DJ40</accession>
<reference evidence="3 4" key="1">
    <citation type="submission" date="2024-06" db="EMBL/GenBank/DDBJ databases">
        <authorList>
            <person name="Kim D.-U."/>
        </authorList>
    </citation>
    <scope>NUCLEOTIDE SEQUENCE [LARGE SCALE GENOMIC DNA]</scope>
    <source>
        <strain evidence="3 4">KACC15460</strain>
    </source>
</reference>
<dbReference type="InterPro" id="IPR040285">
    <property type="entry name" value="ProX/PRXD1"/>
</dbReference>
<dbReference type="InterPro" id="IPR036754">
    <property type="entry name" value="YbaK/aa-tRNA-synt-asso_dom_sf"/>
</dbReference>
<dbReference type="Pfam" id="PF04073">
    <property type="entry name" value="tRNA_edit"/>
    <property type="match status" value="1"/>
</dbReference>
<dbReference type="Gene3D" id="3.90.960.10">
    <property type="entry name" value="YbaK/aminoacyl-tRNA synthetase-associated domain"/>
    <property type="match status" value="1"/>
</dbReference>
<dbReference type="SUPFAM" id="SSF55826">
    <property type="entry name" value="YbaK/ProRS associated domain"/>
    <property type="match status" value="1"/>
</dbReference>
<name>A0ABV2DJ40_9HYPH</name>
<keyword evidence="4" id="KW-1185">Reference proteome</keyword>
<evidence type="ECO:0000256" key="1">
    <source>
        <dbReference type="ARBA" id="ARBA00010201"/>
    </source>
</evidence>
<proteinExistence type="inferred from homology"/>
<dbReference type="RefSeq" id="WP_354461970.1">
    <property type="nucleotide sequence ID" value="NZ_JBEWSZ010000001.1"/>
</dbReference>
<feature type="domain" description="YbaK/aminoacyl-tRNA synthetase-associated" evidence="2">
    <location>
        <begin position="24"/>
        <end position="150"/>
    </location>
</feature>
<dbReference type="PANTHER" id="PTHR31423">
    <property type="entry name" value="YBAK DOMAIN-CONTAINING PROTEIN"/>
    <property type="match status" value="1"/>
</dbReference>
<dbReference type="InterPro" id="IPR007214">
    <property type="entry name" value="YbaK/aa-tRNA-synth-assoc-dom"/>
</dbReference>
<sequence length="165" mass="17759">MPKTEAELFAFLAELGIDASTMRHPPLFTVADSQALRGEIAGGHTKNLFLKDKKDNFFLVTVGEEAVVDLKQIHHLIGASGKVSFGKPEMLMELLGVVPGAVTVFGVINDTEQRVKLILDEELMTHSLINAHPLTNEATTSIGADDLLKFVKATGHDAAILKVSA</sequence>
<dbReference type="Proteomes" id="UP001548832">
    <property type="component" value="Unassembled WGS sequence"/>
</dbReference>
<dbReference type="CDD" id="cd04335">
    <property type="entry name" value="PrdX_deacylase"/>
    <property type="match status" value="1"/>
</dbReference>
<protein>
    <submittedName>
        <fullName evidence="3">Prolyl-tRNA synthetase associated domain-containing protein</fullName>
    </submittedName>
</protein>
<comment type="caution">
    <text evidence="3">The sequence shown here is derived from an EMBL/GenBank/DDBJ whole genome shotgun (WGS) entry which is preliminary data.</text>
</comment>
<evidence type="ECO:0000313" key="4">
    <source>
        <dbReference type="Proteomes" id="UP001548832"/>
    </source>
</evidence>
<evidence type="ECO:0000259" key="2">
    <source>
        <dbReference type="Pfam" id="PF04073"/>
    </source>
</evidence>
<gene>
    <name evidence="3" type="ORF">ABVQ20_24085</name>
</gene>
<dbReference type="EMBL" id="JBEWSZ010000001">
    <property type="protein sequence ID" value="MET2830061.1"/>
    <property type="molecule type" value="Genomic_DNA"/>
</dbReference>
<evidence type="ECO:0000313" key="3">
    <source>
        <dbReference type="EMBL" id="MET2830061.1"/>
    </source>
</evidence>
<comment type="similarity">
    <text evidence="1">Belongs to the PRORSD1 family.</text>
</comment>